<feature type="transmembrane region" description="Helical" evidence="7">
    <location>
        <begin position="310"/>
        <end position="333"/>
    </location>
</feature>
<dbReference type="EMBL" id="SWFS01000153">
    <property type="protein sequence ID" value="KAA8915638.1"/>
    <property type="molecule type" value="Genomic_DNA"/>
</dbReference>
<evidence type="ECO:0000256" key="3">
    <source>
        <dbReference type="ARBA" id="ARBA00022692"/>
    </source>
</evidence>
<feature type="region of interest" description="Disordered" evidence="6">
    <location>
        <begin position="1"/>
        <end position="24"/>
    </location>
</feature>
<evidence type="ECO:0000256" key="1">
    <source>
        <dbReference type="ARBA" id="ARBA00004141"/>
    </source>
</evidence>
<sequence length="610" mass="66876">MSEGGSVTSPLLRPYDRRRDSETVVSDVGDDTDVSFVDLHSPRRFSQSTNRSNSIASESMGRRGFVNSLFFNNNVNTAELYDDDEAIEDFDVYSPYEAAQLAREQQTLLADNNIDYESYGVLGTKPSDMTLSQARQEVLETHIAWDEAVKRGQVQTTIRRELIVLGNSSIPLTIAFLLQYSLPVASVFSVGHLGTAELGAVSLASMTANITGFAMIQGFATCLDTLCPQAFGAGKLHQVGLHFQKCVLLILLCFIPIAVLWYFSEPIVALVVTEREVARLAALYLRIVVWAVPGYTLFECGKRFVQAQGIFHATTMVLFFCAPFNAIMNYILVWNPTIGVGYAGAPIAVCMTNWIMPVLLGLYVKFVDGKQCWGGISPSIFHNWGPMFKLAIPGFIMIEAEFLAYELLTFVAARFGAAALAAQAVLTTITSLTYQIPFALAIAVATRVANFVGATLIQPAQLASKLGIMGSYLVAIFNALVLLIFRYQIGNLFSNDEEVIQRVAEVLPVCAILQLADSPGVVTGGVLRGQGRQYIGGYLNLICYYIIGVPLGFFFSFTLDMKVAGLWIGFTIGLACVVLGETYYVIRSDWDSIISASSERDRDERIMSHA</sequence>
<feature type="transmembrane region" description="Helical" evidence="7">
    <location>
        <begin position="466"/>
        <end position="485"/>
    </location>
</feature>
<dbReference type="AlphaFoldDB" id="A0A642V6E6"/>
<dbReference type="Pfam" id="PF01554">
    <property type="entry name" value="MatE"/>
    <property type="match status" value="2"/>
</dbReference>
<feature type="transmembrane region" description="Helical" evidence="7">
    <location>
        <begin position="246"/>
        <end position="264"/>
    </location>
</feature>
<proteinExistence type="inferred from homology"/>
<feature type="transmembrane region" description="Helical" evidence="7">
    <location>
        <begin position="162"/>
        <end position="182"/>
    </location>
</feature>
<comment type="similarity">
    <text evidence="2">Belongs to the multi antimicrobial extrusion (MATE) (TC 2.A.66.1) family.</text>
</comment>
<keyword evidence="4 7" id="KW-1133">Transmembrane helix</keyword>
<evidence type="ECO:0000256" key="7">
    <source>
        <dbReference type="SAM" id="Phobius"/>
    </source>
</evidence>
<dbReference type="CDD" id="cd13132">
    <property type="entry name" value="MATE_eukaryotic"/>
    <property type="match status" value="1"/>
</dbReference>
<dbReference type="GO" id="GO:0015297">
    <property type="term" value="F:antiporter activity"/>
    <property type="evidence" value="ECO:0007669"/>
    <property type="project" value="InterPro"/>
</dbReference>
<evidence type="ECO:0008006" key="10">
    <source>
        <dbReference type="Google" id="ProtNLM"/>
    </source>
</evidence>
<evidence type="ECO:0000256" key="4">
    <source>
        <dbReference type="ARBA" id="ARBA00022989"/>
    </source>
</evidence>
<dbReference type="VEuPathDB" id="FungiDB:TRICI_002219"/>
<dbReference type="NCBIfam" id="TIGR00797">
    <property type="entry name" value="matE"/>
    <property type="match status" value="1"/>
</dbReference>
<keyword evidence="3 7" id="KW-0812">Transmembrane</keyword>
<comment type="subcellular location">
    <subcellularLocation>
        <location evidence="1">Membrane</location>
        <topology evidence="1">Multi-pass membrane protein</topology>
    </subcellularLocation>
</comment>
<organism evidence="8 9">
    <name type="scientific">Trichomonascus ciferrii</name>
    <dbReference type="NCBI Taxonomy" id="44093"/>
    <lineage>
        <taxon>Eukaryota</taxon>
        <taxon>Fungi</taxon>
        <taxon>Dikarya</taxon>
        <taxon>Ascomycota</taxon>
        <taxon>Saccharomycotina</taxon>
        <taxon>Dipodascomycetes</taxon>
        <taxon>Dipodascales</taxon>
        <taxon>Trichomonascaceae</taxon>
        <taxon>Trichomonascus</taxon>
        <taxon>Trichomonascus ciferrii complex</taxon>
    </lineage>
</organism>
<feature type="transmembrane region" description="Helical" evidence="7">
    <location>
        <begin position="565"/>
        <end position="586"/>
    </location>
</feature>
<dbReference type="OrthoDB" id="2126698at2759"/>
<evidence type="ECO:0000256" key="5">
    <source>
        <dbReference type="ARBA" id="ARBA00023136"/>
    </source>
</evidence>
<dbReference type="PANTHER" id="PTHR11206">
    <property type="entry name" value="MULTIDRUG RESISTANCE PROTEIN"/>
    <property type="match status" value="1"/>
</dbReference>
<comment type="caution">
    <text evidence="8">The sequence shown here is derived from an EMBL/GenBank/DDBJ whole genome shotgun (WGS) entry which is preliminary data.</text>
</comment>
<feature type="transmembrane region" description="Helical" evidence="7">
    <location>
        <begin position="202"/>
        <end position="226"/>
    </location>
</feature>
<dbReference type="InterPro" id="IPR002528">
    <property type="entry name" value="MATE_fam"/>
</dbReference>
<evidence type="ECO:0000313" key="9">
    <source>
        <dbReference type="Proteomes" id="UP000761534"/>
    </source>
</evidence>
<dbReference type="InterPro" id="IPR045069">
    <property type="entry name" value="MATE_euk"/>
</dbReference>
<feature type="transmembrane region" description="Helical" evidence="7">
    <location>
        <begin position="276"/>
        <end position="298"/>
    </location>
</feature>
<evidence type="ECO:0000256" key="6">
    <source>
        <dbReference type="SAM" id="MobiDB-lite"/>
    </source>
</evidence>
<dbReference type="GO" id="GO:0016020">
    <property type="term" value="C:membrane"/>
    <property type="evidence" value="ECO:0007669"/>
    <property type="project" value="UniProtKB-SubCell"/>
</dbReference>
<feature type="transmembrane region" description="Helical" evidence="7">
    <location>
        <begin position="339"/>
        <end position="364"/>
    </location>
</feature>
<dbReference type="Proteomes" id="UP000761534">
    <property type="component" value="Unassembled WGS sequence"/>
</dbReference>
<accession>A0A642V6E6</accession>
<feature type="transmembrane region" description="Helical" evidence="7">
    <location>
        <begin position="538"/>
        <end position="559"/>
    </location>
</feature>
<dbReference type="GO" id="GO:1990961">
    <property type="term" value="P:xenobiotic detoxification by transmembrane export across the plasma membrane"/>
    <property type="evidence" value="ECO:0007669"/>
    <property type="project" value="InterPro"/>
</dbReference>
<evidence type="ECO:0000313" key="8">
    <source>
        <dbReference type="EMBL" id="KAA8915638.1"/>
    </source>
</evidence>
<keyword evidence="9" id="KW-1185">Reference proteome</keyword>
<evidence type="ECO:0000256" key="2">
    <source>
        <dbReference type="ARBA" id="ARBA00010199"/>
    </source>
</evidence>
<protein>
    <recommendedName>
        <fullName evidence="10">MATE efflux family protein</fullName>
    </recommendedName>
</protein>
<reference evidence="8" key="1">
    <citation type="journal article" date="2019" name="G3 (Bethesda)">
        <title>Genome Assemblies of Two Rare Opportunistic Yeast Pathogens: Diutina rugosa (syn. Candida rugosa) and Trichomonascus ciferrii (syn. Candida ciferrii).</title>
        <authorList>
            <person name="Mixao V."/>
            <person name="Saus E."/>
            <person name="Hansen A.P."/>
            <person name="Lass-Florl C."/>
            <person name="Gabaldon T."/>
        </authorList>
    </citation>
    <scope>NUCLEOTIDE SEQUENCE</scope>
    <source>
        <strain evidence="8">CBS 4856</strain>
    </source>
</reference>
<gene>
    <name evidence="8" type="ORF">TRICI_002219</name>
</gene>
<keyword evidence="5 7" id="KW-0472">Membrane</keyword>
<name>A0A642V6E6_9ASCO</name>
<dbReference type="GO" id="GO:0042910">
    <property type="term" value="F:xenobiotic transmembrane transporter activity"/>
    <property type="evidence" value="ECO:0007669"/>
    <property type="project" value="InterPro"/>
</dbReference>